<dbReference type="PANTHER" id="PTHR21310">
    <property type="entry name" value="AMINOGLYCOSIDE PHOSPHOTRANSFERASE-RELATED-RELATED"/>
    <property type="match status" value="1"/>
</dbReference>
<dbReference type="AlphaFoldDB" id="A0A1E3BH36"/>
<protein>
    <recommendedName>
        <fullName evidence="1">Aminoglycoside phosphotransferase domain-containing protein</fullName>
    </recommendedName>
</protein>
<dbReference type="Gene3D" id="3.90.1200.10">
    <property type="match status" value="1"/>
</dbReference>
<dbReference type="OrthoDB" id="5404599at2759"/>
<proteinExistence type="predicted"/>
<dbReference type="EMBL" id="JXNT01000003">
    <property type="protein sequence ID" value="ODM20280.1"/>
    <property type="molecule type" value="Genomic_DNA"/>
</dbReference>
<sequence>MIPSLGLVVKYGADTTVTEAQTQIMICKHLKGQVPVPEVFGWTEDGGQVFIYMSLIEGETLQERWGDMNENERRFVCEELKCMVKAWRSLEQDRHDHYVGSLGRQPLNEIFLLSHPNITGPFQGANAVQQFQDACGIEINGEAPIVFTHDDLVPPNILLSSGPNPRVAAIIDWGQAGWYPAYWEYCKARRVRPNPEYFSDAMEEEWRMKYLPMILDPVDDETIYHPWLYFVLSKGI</sequence>
<organism evidence="2 3">
    <name type="scientific">Aspergillus cristatus</name>
    <name type="common">Chinese Fuzhuan brick tea-fermentation fungus</name>
    <name type="synonym">Eurotium cristatum</name>
    <dbReference type="NCBI Taxonomy" id="573508"/>
    <lineage>
        <taxon>Eukaryota</taxon>
        <taxon>Fungi</taxon>
        <taxon>Dikarya</taxon>
        <taxon>Ascomycota</taxon>
        <taxon>Pezizomycotina</taxon>
        <taxon>Eurotiomycetes</taxon>
        <taxon>Eurotiomycetidae</taxon>
        <taxon>Eurotiales</taxon>
        <taxon>Aspergillaceae</taxon>
        <taxon>Aspergillus</taxon>
        <taxon>Aspergillus subgen. Aspergillus</taxon>
    </lineage>
</organism>
<reference evidence="2 3" key="1">
    <citation type="journal article" date="2016" name="BMC Genomics">
        <title>Comparative genomic and transcriptomic analyses of the Fuzhuan brick tea-fermentation fungus Aspergillus cristatus.</title>
        <authorList>
            <person name="Ge Y."/>
            <person name="Wang Y."/>
            <person name="Liu Y."/>
            <person name="Tan Y."/>
            <person name="Ren X."/>
            <person name="Zhang X."/>
            <person name="Hyde K.D."/>
            <person name="Liu Y."/>
            <person name="Liu Z."/>
        </authorList>
    </citation>
    <scope>NUCLEOTIDE SEQUENCE [LARGE SCALE GENOMIC DNA]</scope>
    <source>
        <strain evidence="2 3">GZAAS20.1005</strain>
    </source>
</reference>
<evidence type="ECO:0000313" key="2">
    <source>
        <dbReference type="EMBL" id="ODM20280.1"/>
    </source>
</evidence>
<keyword evidence="3" id="KW-1185">Reference proteome</keyword>
<dbReference type="InterPro" id="IPR002575">
    <property type="entry name" value="Aminoglycoside_PTrfase"/>
</dbReference>
<dbReference type="InterPro" id="IPR011009">
    <property type="entry name" value="Kinase-like_dom_sf"/>
</dbReference>
<comment type="caution">
    <text evidence="2">The sequence shown here is derived from an EMBL/GenBank/DDBJ whole genome shotgun (WGS) entry which is preliminary data.</text>
</comment>
<dbReference type="VEuPathDB" id="FungiDB:SI65_03333"/>
<dbReference type="PANTHER" id="PTHR21310:SF54">
    <property type="entry name" value="AMINOGLYCOSIDE PHOSPHOTRANSFERASE DOMAIN-CONTAINING PROTEIN"/>
    <property type="match status" value="1"/>
</dbReference>
<evidence type="ECO:0000259" key="1">
    <source>
        <dbReference type="Pfam" id="PF01636"/>
    </source>
</evidence>
<accession>A0A1E3BH36</accession>
<dbReference type="Pfam" id="PF01636">
    <property type="entry name" value="APH"/>
    <property type="match status" value="1"/>
</dbReference>
<name>A0A1E3BH36_ASPCR</name>
<evidence type="ECO:0000313" key="3">
    <source>
        <dbReference type="Proteomes" id="UP000094569"/>
    </source>
</evidence>
<dbReference type="InterPro" id="IPR051678">
    <property type="entry name" value="AGP_Transferase"/>
</dbReference>
<gene>
    <name evidence="2" type="ORF">SI65_03333</name>
</gene>
<dbReference type="Proteomes" id="UP000094569">
    <property type="component" value="Unassembled WGS sequence"/>
</dbReference>
<dbReference type="SUPFAM" id="SSF56112">
    <property type="entry name" value="Protein kinase-like (PK-like)"/>
    <property type="match status" value="1"/>
</dbReference>
<feature type="domain" description="Aminoglycoside phosphotransferase" evidence="1">
    <location>
        <begin position="15"/>
        <end position="186"/>
    </location>
</feature>